<dbReference type="Proteomes" id="UP000887561">
    <property type="component" value="Unplaced"/>
</dbReference>
<evidence type="ECO:0000259" key="2">
    <source>
        <dbReference type="PROSITE" id="PS51650"/>
    </source>
</evidence>
<dbReference type="GO" id="GO:0005737">
    <property type="term" value="C:cytoplasm"/>
    <property type="evidence" value="ECO:0007669"/>
    <property type="project" value="TreeGrafter"/>
</dbReference>
<evidence type="ECO:0000313" key="3">
    <source>
        <dbReference type="Proteomes" id="UP000887561"/>
    </source>
</evidence>
<dbReference type="GO" id="GO:0005886">
    <property type="term" value="C:plasma membrane"/>
    <property type="evidence" value="ECO:0007669"/>
    <property type="project" value="TreeGrafter"/>
</dbReference>
<protein>
    <submittedName>
        <fullName evidence="4">C2 DOCK-type domain-containing protein</fullName>
    </submittedName>
</protein>
<name>A0A915M1U0_MELJA</name>
<accession>A0A915M1U0</accession>
<reference evidence="4" key="1">
    <citation type="submission" date="2022-11" db="UniProtKB">
        <authorList>
            <consortium name="WormBaseParasite"/>
        </authorList>
    </citation>
    <scope>IDENTIFICATION</scope>
</reference>
<feature type="domain" description="C2 DOCK-type" evidence="2">
    <location>
        <begin position="211"/>
        <end position="399"/>
    </location>
</feature>
<dbReference type="GO" id="GO:0031267">
    <property type="term" value="F:small GTPase binding"/>
    <property type="evidence" value="ECO:0007669"/>
    <property type="project" value="TreeGrafter"/>
</dbReference>
<dbReference type="AlphaFoldDB" id="A0A915M1U0"/>
<proteinExistence type="inferred from homology"/>
<dbReference type="PANTHER" id="PTHR45653:SF10">
    <property type="entry name" value="MYOBLAST CITY, ISOFORM B"/>
    <property type="match status" value="1"/>
</dbReference>
<dbReference type="InterPro" id="IPR027007">
    <property type="entry name" value="C2_DOCK-type_domain"/>
</dbReference>
<dbReference type="InterPro" id="IPR042455">
    <property type="entry name" value="DOCK_N_sub1"/>
</dbReference>
<dbReference type="Pfam" id="PF14429">
    <property type="entry name" value="DOCK-C2"/>
    <property type="match status" value="1"/>
</dbReference>
<evidence type="ECO:0000256" key="1">
    <source>
        <dbReference type="PROSITE-ProRule" id="PRU00983"/>
    </source>
</evidence>
<keyword evidence="3" id="KW-1185">Reference proteome</keyword>
<dbReference type="PANTHER" id="PTHR45653">
    <property type="entry name" value="DEDICATOR OF CYTOKINESIS"/>
    <property type="match status" value="1"/>
</dbReference>
<dbReference type="GO" id="GO:0005085">
    <property type="term" value="F:guanyl-nucleotide exchange factor activity"/>
    <property type="evidence" value="ECO:0007669"/>
    <property type="project" value="InterPro"/>
</dbReference>
<dbReference type="InterPro" id="IPR035892">
    <property type="entry name" value="C2_domain_sf"/>
</dbReference>
<sequence>EWIERTKFDYGEGISTICQFEQQIALIKQLLVVRRHLCSGTITAEEIKEINLVLADVIDAGNNLLKLNMNIRDDSGIYANLDESDLENISLWMTCLIIGPIGSTLFSVRGGDDVRQYYANGHALLGELIKEMVDKEQREQTLILQRKETDLVLPSNNYQNNSCSITNTIKNEKIPIKLNIQLFNEFNSLITPSTNIQILRPLKLENEHFCRNELFIWLRDADFHGIARSEKSIEAVVSVVDDEGIFLPEAIEVITPEGSIRESSFRCRVWPSTVRPRFNELIKVLLPDQEAKNLHLQILFYNKSFIDRKSLYSTAGSYSTNSLNPKKENNTNGPFALSFLHLIRNYVLCNDDEDELFIYRIDRTKGGNSDGTKILPLSVAYLSNTERRRDAQGITSNAR</sequence>
<dbReference type="GO" id="GO:0007264">
    <property type="term" value="P:small GTPase-mediated signal transduction"/>
    <property type="evidence" value="ECO:0007669"/>
    <property type="project" value="InterPro"/>
</dbReference>
<dbReference type="GO" id="GO:0016477">
    <property type="term" value="P:cell migration"/>
    <property type="evidence" value="ECO:0007669"/>
    <property type="project" value="TreeGrafter"/>
</dbReference>
<dbReference type="WBParaSite" id="scaffold27350_cov190.g20579">
    <property type="protein sequence ID" value="scaffold27350_cov190.g20579"/>
    <property type="gene ID" value="scaffold27350_cov190.g20579"/>
</dbReference>
<organism evidence="3 4">
    <name type="scientific">Meloidogyne javanica</name>
    <name type="common">Root-knot nematode worm</name>
    <dbReference type="NCBI Taxonomy" id="6303"/>
    <lineage>
        <taxon>Eukaryota</taxon>
        <taxon>Metazoa</taxon>
        <taxon>Ecdysozoa</taxon>
        <taxon>Nematoda</taxon>
        <taxon>Chromadorea</taxon>
        <taxon>Rhabditida</taxon>
        <taxon>Tylenchina</taxon>
        <taxon>Tylenchomorpha</taxon>
        <taxon>Tylenchoidea</taxon>
        <taxon>Meloidogynidae</taxon>
        <taxon>Meloidogyninae</taxon>
        <taxon>Meloidogyne</taxon>
        <taxon>Meloidogyne incognita group</taxon>
    </lineage>
</organism>
<dbReference type="Gene3D" id="2.60.40.150">
    <property type="entry name" value="C2 domain"/>
    <property type="match status" value="1"/>
</dbReference>
<dbReference type="Gene3D" id="1.20.1270.350">
    <property type="entry name" value="Dedicator of cytokinesis N-terminal subdomain"/>
    <property type="match status" value="1"/>
</dbReference>
<evidence type="ECO:0000313" key="4">
    <source>
        <dbReference type="WBParaSite" id="scaffold27350_cov190.g20579"/>
    </source>
</evidence>
<dbReference type="PROSITE" id="PS51650">
    <property type="entry name" value="C2_DOCK"/>
    <property type="match status" value="1"/>
</dbReference>
<dbReference type="InterPro" id="IPR026791">
    <property type="entry name" value="DOCK"/>
</dbReference>
<dbReference type="GO" id="GO:0007520">
    <property type="term" value="P:myoblast fusion"/>
    <property type="evidence" value="ECO:0007669"/>
    <property type="project" value="TreeGrafter"/>
</dbReference>
<comment type="similarity">
    <text evidence="1">Belongs to the DOCK family.</text>
</comment>